<accession>A0A2P2Q1X3</accession>
<dbReference type="EMBL" id="GGEC01080514">
    <property type="protein sequence ID" value="MBX60998.1"/>
    <property type="molecule type" value="Transcribed_RNA"/>
</dbReference>
<reference evidence="1" key="1">
    <citation type="submission" date="2018-02" db="EMBL/GenBank/DDBJ databases">
        <title>Rhizophora mucronata_Transcriptome.</title>
        <authorList>
            <person name="Meera S.P."/>
            <person name="Sreeshan A."/>
            <person name="Augustine A."/>
        </authorList>
    </citation>
    <scope>NUCLEOTIDE SEQUENCE</scope>
    <source>
        <tissue evidence="1">Leaf</tissue>
    </source>
</reference>
<evidence type="ECO:0000313" key="1">
    <source>
        <dbReference type="EMBL" id="MBX60998.1"/>
    </source>
</evidence>
<dbReference type="AlphaFoldDB" id="A0A2P2Q1X3"/>
<protein>
    <submittedName>
        <fullName evidence="1">Uncharacterized protein</fullName>
    </submittedName>
</protein>
<organism evidence="1">
    <name type="scientific">Rhizophora mucronata</name>
    <name type="common">Asiatic mangrove</name>
    <dbReference type="NCBI Taxonomy" id="61149"/>
    <lineage>
        <taxon>Eukaryota</taxon>
        <taxon>Viridiplantae</taxon>
        <taxon>Streptophyta</taxon>
        <taxon>Embryophyta</taxon>
        <taxon>Tracheophyta</taxon>
        <taxon>Spermatophyta</taxon>
        <taxon>Magnoliopsida</taxon>
        <taxon>eudicotyledons</taxon>
        <taxon>Gunneridae</taxon>
        <taxon>Pentapetalae</taxon>
        <taxon>rosids</taxon>
        <taxon>fabids</taxon>
        <taxon>Malpighiales</taxon>
        <taxon>Rhizophoraceae</taxon>
        <taxon>Rhizophora</taxon>
    </lineage>
</organism>
<name>A0A2P2Q1X3_RHIMU</name>
<sequence>MNTHLNSIFNNNLNIHNWCDN</sequence>
<proteinExistence type="predicted"/>